<evidence type="ECO:0000313" key="1">
    <source>
        <dbReference type="EMBL" id="CAH2107068.1"/>
    </source>
</evidence>
<protein>
    <submittedName>
        <fullName evidence="1">Uncharacterized protein</fullName>
    </submittedName>
</protein>
<dbReference type="Proteomes" id="UP001153954">
    <property type="component" value="Unassembled WGS sequence"/>
</dbReference>
<proteinExistence type="predicted"/>
<organism evidence="1 2">
    <name type="scientific">Euphydryas editha</name>
    <name type="common">Edith's checkerspot</name>
    <dbReference type="NCBI Taxonomy" id="104508"/>
    <lineage>
        <taxon>Eukaryota</taxon>
        <taxon>Metazoa</taxon>
        <taxon>Ecdysozoa</taxon>
        <taxon>Arthropoda</taxon>
        <taxon>Hexapoda</taxon>
        <taxon>Insecta</taxon>
        <taxon>Pterygota</taxon>
        <taxon>Neoptera</taxon>
        <taxon>Endopterygota</taxon>
        <taxon>Lepidoptera</taxon>
        <taxon>Glossata</taxon>
        <taxon>Ditrysia</taxon>
        <taxon>Papilionoidea</taxon>
        <taxon>Nymphalidae</taxon>
        <taxon>Nymphalinae</taxon>
        <taxon>Euphydryas</taxon>
    </lineage>
</organism>
<name>A0AAU9V717_EUPED</name>
<evidence type="ECO:0000313" key="2">
    <source>
        <dbReference type="Proteomes" id="UP001153954"/>
    </source>
</evidence>
<comment type="caution">
    <text evidence="1">The sequence shown here is derived from an EMBL/GenBank/DDBJ whole genome shotgun (WGS) entry which is preliminary data.</text>
</comment>
<keyword evidence="2" id="KW-1185">Reference proteome</keyword>
<dbReference type="AlphaFoldDB" id="A0AAU9V717"/>
<reference evidence="1" key="1">
    <citation type="submission" date="2022-03" db="EMBL/GenBank/DDBJ databases">
        <authorList>
            <person name="Tunstrom K."/>
        </authorList>
    </citation>
    <scope>NUCLEOTIDE SEQUENCE</scope>
</reference>
<dbReference type="EMBL" id="CAKOGL010000030">
    <property type="protein sequence ID" value="CAH2107068.1"/>
    <property type="molecule type" value="Genomic_DNA"/>
</dbReference>
<gene>
    <name evidence="1" type="ORF">EEDITHA_LOCUS21131</name>
</gene>
<accession>A0AAU9V717</accession>
<sequence>MVVLSIVNGRPGYEEIEEEVITISKRNNGDINNVDMKIITTNGKDEITSRMKFSLARHTTFEQSLLPSDYFKDKLKSSPPPPPPEY</sequence>